<keyword evidence="3" id="KW-1185">Reference proteome</keyword>
<organism evidence="2 3">
    <name type="scientific">Pyricularia grisea</name>
    <name type="common">Crabgrass-specific blast fungus</name>
    <name type="synonym">Magnaporthe grisea</name>
    <dbReference type="NCBI Taxonomy" id="148305"/>
    <lineage>
        <taxon>Eukaryota</taxon>
        <taxon>Fungi</taxon>
        <taxon>Dikarya</taxon>
        <taxon>Ascomycota</taxon>
        <taxon>Pezizomycotina</taxon>
        <taxon>Sordariomycetes</taxon>
        <taxon>Sordariomycetidae</taxon>
        <taxon>Magnaporthales</taxon>
        <taxon>Pyriculariaceae</taxon>
        <taxon>Pyricularia</taxon>
    </lineage>
</organism>
<name>A0ABQ8NXX3_PYRGI</name>
<feature type="compositionally biased region" description="Polar residues" evidence="1">
    <location>
        <begin position="160"/>
        <end position="175"/>
    </location>
</feature>
<evidence type="ECO:0000256" key="1">
    <source>
        <dbReference type="SAM" id="MobiDB-lite"/>
    </source>
</evidence>
<gene>
    <name evidence="2" type="ORF">MCOR33_001093</name>
</gene>
<evidence type="ECO:0000313" key="2">
    <source>
        <dbReference type="EMBL" id="KAI6303743.1"/>
    </source>
</evidence>
<proteinExistence type="predicted"/>
<reference evidence="2" key="1">
    <citation type="submission" date="2021-01" db="EMBL/GenBank/DDBJ databases">
        <title>Deciphering the adaptive evolutionary patterns associated with biogeogrpahic diversity in the finger millet blast pathogen Magnaporthe oryzae in Eastern Africa.</title>
        <authorList>
            <person name="Onyema G."/>
            <person name="Shittu T.A."/>
            <person name="Dodsworth S."/>
            <person name="Devilliers S."/>
            <person name="Muthumeenakshi S."/>
            <person name="Sreenivasaprasad S."/>
        </authorList>
    </citation>
    <scope>NUCLEOTIDE SEQUENCE</scope>
    <source>
        <strain evidence="2">D15/s37</strain>
    </source>
</reference>
<accession>A0ABQ8NXX3</accession>
<evidence type="ECO:0008006" key="4">
    <source>
        <dbReference type="Google" id="ProtNLM"/>
    </source>
</evidence>
<dbReference type="EMBL" id="JABSND010000010">
    <property type="protein sequence ID" value="KAI6303743.1"/>
    <property type="molecule type" value="Genomic_DNA"/>
</dbReference>
<feature type="region of interest" description="Disordered" evidence="1">
    <location>
        <begin position="160"/>
        <end position="183"/>
    </location>
</feature>
<feature type="region of interest" description="Disordered" evidence="1">
    <location>
        <begin position="106"/>
        <end position="132"/>
    </location>
</feature>
<sequence length="183" mass="19642">MAQSLIGFAIAVAVPQAGTETKTLTPSTDLKLPYDLGGTLAMVSVAMKRPSVVLENLPSFGDVKCADNNVIMAFKDVDYRVPLCTIDLPIYKGECWAFEETDNATEPVQEKPKCKKKRSGQPSESVGTGNVRVSVPKDGAVVGVKLFEASLNQFPRARTQSFGNATGTPGLTSRKTIFGHQPH</sequence>
<comment type="caution">
    <text evidence="2">The sequence shown here is derived from an EMBL/GenBank/DDBJ whole genome shotgun (WGS) entry which is preliminary data.</text>
</comment>
<protein>
    <recommendedName>
        <fullName evidence="4">Secreted protein</fullName>
    </recommendedName>
</protein>
<evidence type="ECO:0000313" key="3">
    <source>
        <dbReference type="Proteomes" id="UP001059893"/>
    </source>
</evidence>
<dbReference type="Proteomes" id="UP001059893">
    <property type="component" value="Unassembled WGS sequence"/>
</dbReference>